<sequence length="706" mass="80627">MSTTSNHEKRLIKPLFLVPQKWQIDNAQALDRELNAELKKRRKAQQENAVFAVDSNRLVKSCKSPTGNLHSLVDKKTEGERLKRQALNDLNAELRRKHEAGFVGAPEPISCKRKKTPYSVFSSMQQASTALGKDTKTTVRLFRQEWSSRYKFNLVTNGNGSKTAPPTQQGARMTSALTQQASRKLLESGAYMAACRNGFTTFLTLTFNEEARKKLETIICVNGNKTKRYTYTTTKQLKNGKTKTQKHSYKIECISGVPNDILHNDDERALGFADAIAATGCFSPVTFEPLTTIGKEVSRFFDAAQKVYQRGFMPEFELDEDEAEQTFILPSKTQPFDNSVVVGQHLRPFSGVRGALPMYCPEKVAPKNNTGELVPIDSVENYRDLPNYNHRKHHDSAYLEEGYNFGLKEVAAPLDYAWVAEMPENEHGEKNPHVHVLMRWNVEYKYFHAWAQRLEKIWGHGFANLERIKNKNAASNYLLKAVGYLTKGTASEQGDILGNRYGISQSARAPSWDCIGEFYADNFIAILGELREKLSRKKCRITGKINALSATQKDTKTRVAIMKKINNKTPSNRRGEEIERLKKQLFNTNEKIASLTQHKSALPYVTDFCIGGLSEKQTERFLTFAMQERFWNCEVKEHRYTHWQQLRRDTIEAVKQSRAHLRDSEWLLLTKELTWQWAAHDANYDVISHKQGSIYLDENGNFQEVA</sequence>
<organism evidence="2 3">
    <name type="scientific">Thalassotalea eurytherma</name>
    <dbReference type="NCBI Taxonomy" id="1144278"/>
    <lineage>
        <taxon>Bacteria</taxon>
        <taxon>Pseudomonadati</taxon>
        <taxon>Pseudomonadota</taxon>
        <taxon>Gammaproteobacteria</taxon>
        <taxon>Alteromonadales</taxon>
        <taxon>Colwelliaceae</taxon>
        <taxon>Thalassotalea</taxon>
    </lineage>
</organism>
<comment type="caution">
    <text evidence="2">The sequence shown here is derived from an EMBL/GenBank/DDBJ whole genome shotgun (WGS) entry which is preliminary data.</text>
</comment>
<gene>
    <name evidence="2" type="ORF">theurythT_03320</name>
</gene>
<dbReference type="Pfam" id="PF23343">
    <property type="entry name" value="REP_ORF2-G2P"/>
    <property type="match status" value="1"/>
</dbReference>
<dbReference type="EMBL" id="BSSU01000002">
    <property type="protein sequence ID" value="GLX80880.1"/>
    <property type="molecule type" value="Genomic_DNA"/>
</dbReference>
<dbReference type="InterPro" id="IPR056906">
    <property type="entry name" value="ORF2/G2P_dom"/>
</dbReference>
<evidence type="ECO:0000259" key="1">
    <source>
        <dbReference type="Pfam" id="PF23343"/>
    </source>
</evidence>
<accession>A0ABQ6GY88</accession>
<evidence type="ECO:0000313" key="2">
    <source>
        <dbReference type="EMBL" id="GLX80880.1"/>
    </source>
</evidence>
<protein>
    <recommendedName>
        <fullName evidence="1">Replication-associated protein ORF2/G2P domain-containing protein</fullName>
    </recommendedName>
</protein>
<dbReference type="Proteomes" id="UP001157133">
    <property type="component" value="Unassembled WGS sequence"/>
</dbReference>
<evidence type="ECO:0000313" key="3">
    <source>
        <dbReference type="Proteomes" id="UP001157133"/>
    </source>
</evidence>
<name>A0ABQ6GY88_9GAMM</name>
<reference evidence="2 3" key="1">
    <citation type="submission" date="2023-03" db="EMBL/GenBank/DDBJ databases">
        <title>Draft genome sequence of Thalassotalea eurytherma JCM 18482T.</title>
        <authorList>
            <person name="Sawabe T."/>
        </authorList>
    </citation>
    <scope>NUCLEOTIDE SEQUENCE [LARGE SCALE GENOMIC DNA]</scope>
    <source>
        <strain evidence="2 3">JCM 18482</strain>
    </source>
</reference>
<dbReference type="RefSeq" id="WP_284206202.1">
    <property type="nucleotide sequence ID" value="NZ_BSSU01000002.1"/>
</dbReference>
<keyword evidence="3" id="KW-1185">Reference proteome</keyword>
<feature type="domain" description="Replication-associated protein ORF2/G2P" evidence="1">
    <location>
        <begin position="407"/>
        <end position="480"/>
    </location>
</feature>
<proteinExistence type="predicted"/>